<comment type="function">
    <text evidence="18">Required for the normal progression of embryogenesis and viability of the organism. Plays an indispensable role in establishing embryonic polarity and in recruiting and maintaining par-6 to the periphery, through interaction with par-3. Required for epithelial cell polarity in the distal spermatheca. Phosphorylates serine residues of num-1. Required for the expression of antimicrobial peptide nlp-29 in response in response to fungal infection or physical injury.</text>
</comment>
<dbReference type="EC" id="2.7.11.13" evidence="20"/>
<dbReference type="FunFam" id="1.10.510.10:FF:000048">
    <property type="entry name" value="Protein kinase C"/>
    <property type="match status" value="1"/>
</dbReference>
<evidence type="ECO:0000259" key="25">
    <source>
        <dbReference type="PROSITE" id="PS50081"/>
    </source>
</evidence>
<keyword evidence="4" id="KW-0597">Phosphoprotein</keyword>
<evidence type="ECO:0000256" key="16">
    <source>
        <dbReference type="ARBA" id="ARBA00047272"/>
    </source>
</evidence>
<evidence type="ECO:0000313" key="29">
    <source>
        <dbReference type="Proteomes" id="UP001328107"/>
    </source>
</evidence>
<keyword evidence="15" id="KW-0278">Fertilization</keyword>
<dbReference type="EMBL" id="BTRK01000002">
    <property type="protein sequence ID" value="GMR36240.1"/>
    <property type="molecule type" value="Genomic_DNA"/>
</dbReference>
<dbReference type="GO" id="GO:0007369">
    <property type="term" value="P:gastrulation"/>
    <property type="evidence" value="ECO:0007669"/>
    <property type="project" value="UniProtKB-KW"/>
</dbReference>
<evidence type="ECO:0000256" key="14">
    <source>
        <dbReference type="ARBA" id="ARBA00023218"/>
    </source>
</evidence>
<dbReference type="PROSITE" id="PS50011">
    <property type="entry name" value="PROTEIN_KINASE_DOM"/>
    <property type="match status" value="1"/>
</dbReference>
<dbReference type="PROSITE" id="PS51285">
    <property type="entry name" value="AGC_KINASE_CTER"/>
    <property type="match status" value="1"/>
</dbReference>
<keyword evidence="14" id="KW-0217">Developmental protein</keyword>
<dbReference type="InterPro" id="IPR011009">
    <property type="entry name" value="Kinase-like_dom_sf"/>
</dbReference>
<keyword evidence="11 20" id="KW-0067">ATP-binding</keyword>
<dbReference type="InterPro" id="IPR000270">
    <property type="entry name" value="PB1_dom"/>
</dbReference>
<comment type="catalytic activity">
    <reaction evidence="17">
        <text>L-seryl-[protein] + ATP = O-phospho-L-seryl-[protein] + ADP + H(+)</text>
        <dbReference type="Rhea" id="RHEA:17989"/>
        <dbReference type="Rhea" id="RHEA-COMP:9863"/>
        <dbReference type="Rhea" id="RHEA-COMP:11604"/>
        <dbReference type="ChEBI" id="CHEBI:15378"/>
        <dbReference type="ChEBI" id="CHEBI:29999"/>
        <dbReference type="ChEBI" id="CHEBI:30616"/>
        <dbReference type="ChEBI" id="CHEBI:83421"/>
        <dbReference type="ChEBI" id="CHEBI:456216"/>
        <dbReference type="EC" id="2.7.11.13"/>
    </reaction>
</comment>
<dbReference type="FunFam" id="3.30.200.20:FF:000070">
    <property type="entry name" value="Protein kinase C"/>
    <property type="match status" value="1"/>
</dbReference>
<keyword evidence="13" id="KW-0963">Cytoplasm</keyword>
<evidence type="ECO:0000256" key="13">
    <source>
        <dbReference type="ARBA" id="ARBA00023212"/>
    </source>
</evidence>
<dbReference type="InterPro" id="IPR000961">
    <property type="entry name" value="AGC-kinase_C"/>
</dbReference>
<dbReference type="PROSITE" id="PS00107">
    <property type="entry name" value="PROTEIN_KINASE_ATP"/>
    <property type="match status" value="1"/>
</dbReference>
<dbReference type="SMART" id="SM00666">
    <property type="entry name" value="PB1"/>
    <property type="match status" value="1"/>
</dbReference>
<evidence type="ECO:0000256" key="11">
    <source>
        <dbReference type="ARBA" id="ARBA00022840"/>
    </source>
</evidence>
<evidence type="ECO:0000256" key="20">
    <source>
        <dbReference type="PIRNR" id="PIRNR000554"/>
    </source>
</evidence>
<evidence type="ECO:0000259" key="27">
    <source>
        <dbReference type="PROSITE" id="PS51745"/>
    </source>
</evidence>
<dbReference type="InterPro" id="IPR046349">
    <property type="entry name" value="C1-like_sf"/>
</dbReference>
<evidence type="ECO:0000256" key="4">
    <source>
        <dbReference type="ARBA" id="ARBA00022553"/>
    </source>
</evidence>
<gene>
    <name evidence="28" type="ORF">PMAYCL1PPCAC_06435</name>
</gene>
<evidence type="ECO:0000256" key="2">
    <source>
        <dbReference type="ARBA" id="ARBA00005490"/>
    </source>
</evidence>
<feature type="domain" description="PB1" evidence="27">
    <location>
        <begin position="6"/>
        <end position="89"/>
    </location>
</feature>
<evidence type="ECO:0000259" key="26">
    <source>
        <dbReference type="PROSITE" id="PS51285"/>
    </source>
</evidence>
<feature type="domain" description="Phorbol-ester/DAG-type" evidence="25">
    <location>
        <begin position="121"/>
        <end position="171"/>
    </location>
</feature>
<dbReference type="Pfam" id="PF00433">
    <property type="entry name" value="Pkinase_C"/>
    <property type="match status" value="1"/>
</dbReference>
<evidence type="ECO:0000259" key="24">
    <source>
        <dbReference type="PROSITE" id="PS50011"/>
    </source>
</evidence>
<keyword evidence="29" id="KW-1185">Reference proteome</keyword>
<comment type="caution">
    <text evidence="28">The sequence shown here is derived from an EMBL/GenBank/DDBJ whole genome shotgun (WGS) entry which is preliminary data.</text>
</comment>
<organism evidence="28 29">
    <name type="scientific">Pristionchus mayeri</name>
    <dbReference type="NCBI Taxonomy" id="1317129"/>
    <lineage>
        <taxon>Eukaryota</taxon>
        <taxon>Metazoa</taxon>
        <taxon>Ecdysozoa</taxon>
        <taxon>Nematoda</taxon>
        <taxon>Chromadorea</taxon>
        <taxon>Rhabditida</taxon>
        <taxon>Rhabditina</taxon>
        <taxon>Diplogasteromorpha</taxon>
        <taxon>Diplogasteroidea</taxon>
        <taxon>Neodiplogasteridae</taxon>
        <taxon>Pristionchus</taxon>
    </lineage>
</organism>
<dbReference type="GO" id="GO:0007338">
    <property type="term" value="P:single fertilization"/>
    <property type="evidence" value="ECO:0007669"/>
    <property type="project" value="UniProtKB-KW"/>
</dbReference>
<dbReference type="PROSITE" id="PS50081">
    <property type="entry name" value="ZF_DAG_PE_2"/>
    <property type="match status" value="1"/>
</dbReference>
<evidence type="ECO:0000256" key="15">
    <source>
        <dbReference type="ARBA" id="ARBA00023279"/>
    </source>
</evidence>
<dbReference type="PROSITE" id="PS00479">
    <property type="entry name" value="ZF_DAG_PE_1"/>
    <property type="match status" value="1"/>
</dbReference>
<dbReference type="InterPro" id="IPR008271">
    <property type="entry name" value="Ser/Thr_kinase_AS"/>
</dbReference>
<dbReference type="InterPro" id="IPR000719">
    <property type="entry name" value="Prot_kinase_dom"/>
</dbReference>
<dbReference type="PROSITE" id="PS51745">
    <property type="entry name" value="PB1"/>
    <property type="match status" value="1"/>
</dbReference>
<evidence type="ECO:0000256" key="22">
    <source>
        <dbReference type="PIRSR" id="PIRSR000554-2"/>
    </source>
</evidence>
<sequence>MEEENDVKIKAKFLGQMVVIYQRLPLRLATLYAALREACKQPSNQPITIKWIDDEDDPCTISSQTELDEAVRLYQVNGDAEMNMHVFIGTPTLPGLPCNGEDKTVYRRGARRWKKFYHVRGHRFSAKRLNRRVMCEICGDYIWGIGRQGYRCIDCKMCVHKKCHRLVRKTCGEATVPNQPTIVPQPAPRPFGSINGNRPEGIDNAAFKESEIEAPAGVGADTRPSGTTAAPTNKWTVSLNDFNLLTVIGRGSYAKVIQAEHKRTKAIYAIKIIKKQMFNEDEDIDWVHTEKSVFEAASNYPFLVGLHSCFQTDSRLFFVIEFVPGGDLMFHMQRQRKLPEDHARFYSAEIILALHFLHSRGIIYRDLKLDNVLIDAEGHVKLTDYGMCKENIGPGDVTGTFCGTPNYIAPEILRGEEYGFSVDWWALGVLMFEMMAGRSPFELGDMQGDGDLNTEDRLFQIILEIRIRIPRSLSVRASTVLRNFLEKDPTQRLGCKMDIDESLNDIKEHGFFRTHIDWDRLEAKQIAPPYNPSVESDRDLQHFDTQFTDEDPTLSPDDPAVIERIDQSEFDGFEYVNPLQMSREDSV</sequence>
<dbReference type="SUPFAM" id="SSF54277">
    <property type="entry name" value="CAD &amp; PB1 domains"/>
    <property type="match status" value="1"/>
</dbReference>
<dbReference type="GO" id="GO:0008270">
    <property type="term" value="F:zinc ion binding"/>
    <property type="evidence" value="ECO:0007669"/>
    <property type="project" value="UniProtKB-KW"/>
</dbReference>
<dbReference type="GO" id="GO:0005524">
    <property type="term" value="F:ATP binding"/>
    <property type="evidence" value="ECO:0007669"/>
    <property type="project" value="UniProtKB-UniRule"/>
</dbReference>
<evidence type="ECO:0000256" key="19">
    <source>
        <dbReference type="ARBA" id="ARBA00066239"/>
    </source>
</evidence>
<evidence type="ECO:0000256" key="6">
    <source>
        <dbReference type="ARBA" id="ARBA00022723"/>
    </source>
</evidence>
<dbReference type="GO" id="GO:0045087">
    <property type="term" value="P:innate immune response"/>
    <property type="evidence" value="ECO:0007669"/>
    <property type="project" value="UniProtKB-ARBA"/>
</dbReference>
<dbReference type="SUPFAM" id="SSF56112">
    <property type="entry name" value="Protein kinase-like (PK-like)"/>
    <property type="match status" value="1"/>
</dbReference>
<evidence type="ECO:0000256" key="5">
    <source>
        <dbReference type="ARBA" id="ARBA00022679"/>
    </source>
</evidence>
<evidence type="ECO:0000256" key="8">
    <source>
        <dbReference type="ARBA" id="ARBA00022771"/>
    </source>
</evidence>
<evidence type="ECO:0000256" key="17">
    <source>
        <dbReference type="ARBA" id="ARBA00047470"/>
    </source>
</evidence>
<keyword evidence="6" id="KW-0479">Metal-binding</keyword>
<dbReference type="GO" id="GO:0005856">
    <property type="term" value="C:cytoskeleton"/>
    <property type="evidence" value="ECO:0007669"/>
    <property type="project" value="UniProtKB-SubCell"/>
</dbReference>
<dbReference type="Gene3D" id="3.30.200.20">
    <property type="entry name" value="Phosphorylase Kinase, domain 1"/>
    <property type="match status" value="1"/>
</dbReference>
<evidence type="ECO:0000256" key="7">
    <source>
        <dbReference type="ARBA" id="ARBA00022741"/>
    </source>
</evidence>
<feature type="binding site" evidence="22">
    <location>
        <begin position="248"/>
        <end position="256"/>
    </location>
    <ligand>
        <name>ATP</name>
        <dbReference type="ChEBI" id="CHEBI:30616"/>
    </ligand>
</feature>
<keyword evidence="8" id="KW-0863">Zinc-finger</keyword>
<dbReference type="Gene3D" id="1.10.510.10">
    <property type="entry name" value="Transferase(Phosphotransferase) domain 1"/>
    <property type="match status" value="1"/>
</dbReference>
<evidence type="ECO:0000256" key="3">
    <source>
        <dbReference type="ARBA" id="ARBA00022527"/>
    </source>
</evidence>
<evidence type="ECO:0000256" key="10">
    <source>
        <dbReference type="ARBA" id="ARBA00022833"/>
    </source>
</evidence>
<dbReference type="InterPro" id="IPR002219">
    <property type="entry name" value="PKC_DAG/PE"/>
</dbReference>
<dbReference type="GO" id="GO:0007506">
    <property type="term" value="P:gonadal mesoderm development"/>
    <property type="evidence" value="ECO:0007669"/>
    <property type="project" value="UniProtKB-KW"/>
</dbReference>
<dbReference type="PROSITE" id="PS00108">
    <property type="entry name" value="PROTEIN_KINASE_ST"/>
    <property type="match status" value="1"/>
</dbReference>
<dbReference type="PRINTS" id="PR00008">
    <property type="entry name" value="DAGPEDOMAIN"/>
</dbReference>
<evidence type="ECO:0000256" key="1">
    <source>
        <dbReference type="ARBA" id="ARBA00004245"/>
    </source>
</evidence>
<keyword evidence="3 20" id="KW-0723">Serine/threonine-protein kinase</keyword>
<evidence type="ECO:0000313" key="28">
    <source>
        <dbReference type="EMBL" id="GMR36240.1"/>
    </source>
</evidence>
<comment type="subunit">
    <text evidence="19">Interaction with par-3 required for the peripheral localization of par-6 and to form a par-3/par-6/pkc-3 complex, which is activated when cdc-42 interacts with par-6. Binds avidly to the phosphotyrosine interaction domain (PID) of a novel pkc-3 adapter protein num-1, which enables tethering and targeting of pkc-3 to the cell periphery.</text>
</comment>
<dbReference type="PANTHER" id="PTHR24351">
    <property type="entry name" value="RIBOSOMAL PROTEIN S6 KINASE"/>
    <property type="match status" value="1"/>
</dbReference>
<dbReference type="FunFam" id="3.30.60.20:FF:000012">
    <property type="entry name" value="Protein kinase C"/>
    <property type="match status" value="1"/>
</dbReference>
<dbReference type="InterPro" id="IPR012233">
    <property type="entry name" value="PKC"/>
</dbReference>
<reference evidence="29" key="1">
    <citation type="submission" date="2022-10" db="EMBL/GenBank/DDBJ databases">
        <title>Genome assembly of Pristionchus species.</title>
        <authorList>
            <person name="Yoshida K."/>
            <person name="Sommer R.J."/>
        </authorList>
    </citation>
    <scope>NUCLEOTIDE SEQUENCE [LARGE SCALE GENOMIC DNA]</scope>
    <source>
        <strain evidence="29">RS5460</strain>
    </source>
</reference>
<evidence type="ECO:0000256" key="23">
    <source>
        <dbReference type="PROSITE-ProRule" id="PRU10141"/>
    </source>
</evidence>
<dbReference type="InterPro" id="IPR017441">
    <property type="entry name" value="Protein_kinase_ATP_BS"/>
</dbReference>
<keyword evidence="13" id="KW-0206">Cytoskeleton</keyword>
<dbReference type="GO" id="GO:0004697">
    <property type="term" value="F:diacylglycerol-dependent serine/threonine kinase activity"/>
    <property type="evidence" value="ECO:0007669"/>
    <property type="project" value="UniProtKB-UniRule"/>
</dbReference>
<dbReference type="SMART" id="SM00109">
    <property type="entry name" value="C1"/>
    <property type="match status" value="1"/>
</dbReference>
<dbReference type="Gene3D" id="3.30.60.20">
    <property type="match status" value="1"/>
</dbReference>
<dbReference type="InterPro" id="IPR053793">
    <property type="entry name" value="PB1-like"/>
</dbReference>
<keyword evidence="5 20" id="KW-0808">Transferase</keyword>
<evidence type="ECO:0000256" key="9">
    <source>
        <dbReference type="ARBA" id="ARBA00022777"/>
    </source>
</evidence>
<dbReference type="SUPFAM" id="SSF57889">
    <property type="entry name" value="Cysteine-rich domain"/>
    <property type="match status" value="1"/>
</dbReference>
<dbReference type="CDD" id="cd20794">
    <property type="entry name" value="C1_aPKC"/>
    <property type="match status" value="1"/>
</dbReference>
<dbReference type="FunFam" id="3.10.20.90:FF:000071">
    <property type="entry name" value="Protein kinase C"/>
    <property type="match status" value="1"/>
</dbReference>
<feature type="domain" description="Protein kinase" evidence="24">
    <location>
        <begin position="242"/>
        <end position="512"/>
    </location>
</feature>
<dbReference type="SMART" id="SM00220">
    <property type="entry name" value="S_TKc"/>
    <property type="match status" value="1"/>
</dbReference>
<keyword evidence="12" id="KW-0221">Differentiation</keyword>
<proteinExistence type="inferred from homology"/>
<keyword evidence="9 20" id="KW-0418">Kinase</keyword>
<dbReference type="AlphaFoldDB" id="A0AAN4ZFW7"/>
<keyword evidence="12" id="KW-0334">Gonadal differentiation</keyword>
<dbReference type="Proteomes" id="UP001328107">
    <property type="component" value="Unassembled WGS sequence"/>
</dbReference>
<evidence type="ECO:0000256" key="18">
    <source>
        <dbReference type="ARBA" id="ARBA00058121"/>
    </source>
</evidence>
<evidence type="ECO:0000256" key="12">
    <source>
        <dbReference type="ARBA" id="ARBA00023156"/>
    </source>
</evidence>
<feature type="binding site" evidence="22">
    <location>
        <position position="271"/>
    </location>
    <ligand>
        <name>ATP</name>
        <dbReference type="ChEBI" id="CHEBI:30616"/>
    </ligand>
</feature>
<comment type="subcellular location">
    <subcellularLocation>
        <location evidence="1">Cytoplasm</location>
        <location evidence="1">Cytoskeleton</location>
    </subcellularLocation>
</comment>
<keyword evidence="10" id="KW-0862">Zinc</keyword>
<comment type="catalytic activity">
    <reaction evidence="16 20">
        <text>L-threonyl-[protein] + ATP = O-phospho-L-threonyl-[protein] + ADP + H(+)</text>
        <dbReference type="Rhea" id="RHEA:46608"/>
        <dbReference type="Rhea" id="RHEA-COMP:11060"/>
        <dbReference type="Rhea" id="RHEA-COMP:11605"/>
        <dbReference type="ChEBI" id="CHEBI:15378"/>
        <dbReference type="ChEBI" id="CHEBI:30013"/>
        <dbReference type="ChEBI" id="CHEBI:30616"/>
        <dbReference type="ChEBI" id="CHEBI:61977"/>
        <dbReference type="ChEBI" id="CHEBI:456216"/>
        <dbReference type="EC" id="2.7.11.13"/>
    </reaction>
</comment>
<dbReference type="Pfam" id="PF00564">
    <property type="entry name" value="PB1"/>
    <property type="match status" value="1"/>
</dbReference>
<dbReference type="Pfam" id="PF00130">
    <property type="entry name" value="C1_1"/>
    <property type="match status" value="1"/>
</dbReference>
<dbReference type="PIRSF" id="PIRSF000554">
    <property type="entry name" value="PKC_zeta"/>
    <property type="match status" value="1"/>
</dbReference>
<dbReference type="Pfam" id="PF00069">
    <property type="entry name" value="Pkinase"/>
    <property type="match status" value="1"/>
</dbReference>
<name>A0AAN4ZFW7_9BILA</name>
<dbReference type="InterPro" id="IPR017892">
    <property type="entry name" value="Pkinase_C"/>
</dbReference>
<evidence type="ECO:0000256" key="21">
    <source>
        <dbReference type="PIRSR" id="PIRSR000554-1"/>
    </source>
</evidence>
<feature type="active site" description="Proton acceptor" evidence="21">
    <location>
        <position position="366"/>
    </location>
</feature>
<dbReference type="Gene3D" id="3.10.20.90">
    <property type="entry name" value="Phosphatidylinositol 3-kinase Catalytic Subunit, Chain A, domain 1"/>
    <property type="match status" value="1"/>
</dbReference>
<feature type="binding site" evidence="23">
    <location>
        <position position="275"/>
    </location>
    <ligand>
        <name>ATP</name>
        <dbReference type="ChEBI" id="CHEBI:30616"/>
    </ligand>
</feature>
<feature type="domain" description="AGC-kinase C-terminal" evidence="26">
    <location>
        <begin position="514"/>
        <end position="585"/>
    </location>
</feature>
<keyword evidence="7 20" id="KW-0547">Nucleotide-binding</keyword>
<keyword evidence="14" id="KW-0306">Gastrulation</keyword>
<accession>A0AAN4ZFW7</accession>
<dbReference type="InterPro" id="IPR020454">
    <property type="entry name" value="DAG/PE-bd"/>
</dbReference>
<dbReference type="SMART" id="SM00133">
    <property type="entry name" value="S_TK_X"/>
    <property type="match status" value="1"/>
</dbReference>
<protein>
    <recommendedName>
        <fullName evidence="20">Protein kinase C</fullName>
        <ecNumber evidence="20">2.7.11.13</ecNumber>
    </recommendedName>
</protein>
<comment type="similarity">
    <text evidence="2 20">Belongs to the protein kinase superfamily. AGC Ser/Thr protein kinase family. PKC subfamily.</text>
</comment>